<accession>A0ABY9C7F5</accession>
<gene>
    <name evidence="1" type="ORF">VitviT2T_009798</name>
</gene>
<dbReference type="PANTHER" id="PTHR12084:SF0">
    <property type="entry name" value="NUCLEAR PORE GLYCOPROTEIN P62"/>
    <property type="match status" value="1"/>
</dbReference>
<name>A0ABY9C7F5_VITVI</name>
<dbReference type="PANTHER" id="PTHR12084">
    <property type="entry name" value="NUCLEAR PORE GLYCOPROTEIN P62-RELATED"/>
    <property type="match status" value="1"/>
</dbReference>
<evidence type="ECO:0000313" key="2">
    <source>
        <dbReference type="Proteomes" id="UP001227230"/>
    </source>
</evidence>
<protein>
    <submittedName>
        <fullName evidence="1">Uncharacterized protein</fullName>
    </submittedName>
</protein>
<sequence length="139" mass="16389">MVEVAKAVETQAQLERQLELIETHQREVDKALLSIEEEIECIYKDEHGLLDDEATSTRDAMYERLENIPKEDFGRVLLVYVFDLDHNSLLLLDRYHYYNGRHMFTQTRKLEKLLVGSILQIMWVVSSTHLSWSPRHNST</sequence>
<evidence type="ECO:0000313" key="1">
    <source>
        <dbReference type="EMBL" id="WJZ90669.1"/>
    </source>
</evidence>
<dbReference type="EMBL" id="CP126654">
    <property type="protein sequence ID" value="WJZ90669.1"/>
    <property type="molecule type" value="Genomic_DNA"/>
</dbReference>
<proteinExistence type="predicted"/>
<dbReference type="Gene3D" id="1.20.5.170">
    <property type="match status" value="1"/>
</dbReference>
<reference evidence="1 2" key="1">
    <citation type="journal article" date="2023" name="Hortic Res">
        <title>The complete reference genome for grapevine (Vitis vinifera L.) genetics and breeding.</title>
        <authorList>
            <person name="Shi X."/>
            <person name="Cao S."/>
            <person name="Wang X."/>
            <person name="Huang S."/>
            <person name="Wang Y."/>
            <person name="Liu Z."/>
            <person name="Liu W."/>
            <person name="Leng X."/>
            <person name="Peng Y."/>
            <person name="Wang N."/>
            <person name="Wang Y."/>
            <person name="Ma Z."/>
            <person name="Xu X."/>
            <person name="Zhang F."/>
            <person name="Xue H."/>
            <person name="Zhong H."/>
            <person name="Wang Y."/>
            <person name="Zhang K."/>
            <person name="Velt A."/>
            <person name="Avia K."/>
            <person name="Holtgrawe D."/>
            <person name="Grimplet J."/>
            <person name="Matus J.T."/>
            <person name="Ware D."/>
            <person name="Wu X."/>
            <person name="Wang H."/>
            <person name="Liu C."/>
            <person name="Fang Y."/>
            <person name="Rustenholz C."/>
            <person name="Cheng Z."/>
            <person name="Xiao H."/>
            <person name="Zhou Y."/>
        </authorList>
    </citation>
    <scope>NUCLEOTIDE SEQUENCE [LARGE SCALE GENOMIC DNA]</scope>
    <source>
        <strain evidence="2">cv. Pinot noir / PN40024</strain>
        <tissue evidence="1">Leaf</tissue>
    </source>
</reference>
<organism evidence="1 2">
    <name type="scientific">Vitis vinifera</name>
    <name type="common">Grape</name>
    <dbReference type="NCBI Taxonomy" id="29760"/>
    <lineage>
        <taxon>Eukaryota</taxon>
        <taxon>Viridiplantae</taxon>
        <taxon>Streptophyta</taxon>
        <taxon>Embryophyta</taxon>
        <taxon>Tracheophyta</taxon>
        <taxon>Spermatophyta</taxon>
        <taxon>Magnoliopsida</taxon>
        <taxon>eudicotyledons</taxon>
        <taxon>Gunneridae</taxon>
        <taxon>Pentapetalae</taxon>
        <taxon>rosids</taxon>
        <taxon>Vitales</taxon>
        <taxon>Vitaceae</taxon>
        <taxon>Viteae</taxon>
        <taxon>Vitis</taxon>
    </lineage>
</organism>
<keyword evidence="2" id="KW-1185">Reference proteome</keyword>
<dbReference type="Proteomes" id="UP001227230">
    <property type="component" value="Chromosome 7"/>
</dbReference>
<dbReference type="InterPro" id="IPR026010">
    <property type="entry name" value="NSP1/NUP62"/>
</dbReference>